<proteinExistence type="predicted"/>
<evidence type="ECO:0000313" key="2">
    <source>
        <dbReference type="Proteomes" id="UP000785679"/>
    </source>
</evidence>
<protein>
    <submittedName>
        <fullName evidence="1">Uncharacterized protein</fullName>
    </submittedName>
</protein>
<comment type="caution">
    <text evidence="1">The sequence shown here is derived from an EMBL/GenBank/DDBJ whole genome shotgun (WGS) entry which is preliminary data.</text>
</comment>
<name>A0A8J8NR74_HALGN</name>
<dbReference type="EMBL" id="RRYP01009099">
    <property type="protein sequence ID" value="TNV79304.1"/>
    <property type="molecule type" value="Genomic_DNA"/>
</dbReference>
<accession>A0A8J8NR74</accession>
<organism evidence="1 2">
    <name type="scientific">Halteria grandinella</name>
    <dbReference type="NCBI Taxonomy" id="5974"/>
    <lineage>
        <taxon>Eukaryota</taxon>
        <taxon>Sar</taxon>
        <taxon>Alveolata</taxon>
        <taxon>Ciliophora</taxon>
        <taxon>Intramacronucleata</taxon>
        <taxon>Spirotrichea</taxon>
        <taxon>Stichotrichia</taxon>
        <taxon>Sporadotrichida</taxon>
        <taxon>Halteriidae</taxon>
        <taxon>Halteria</taxon>
    </lineage>
</organism>
<dbReference type="Proteomes" id="UP000785679">
    <property type="component" value="Unassembled WGS sequence"/>
</dbReference>
<reference evidence="1" key="1">
    <citation type="submission" date="2019-06" db="EMBL/GenBank/DDBJ databases">
        <authorList>
            <person name="Zheng W."/>
        </authorList>
    </citation>
    <scope>NUCLEOTIDE SEQUENCE</scope>
    <source>
        <strain evidence="1">QDHG01</strain>
    </source>
</reference>
<sequence>MPSIDIFFKDANIANEETSPFALQLYLVSSSKKQMFFADIDEFQNQEALVKNEEVKQNKTASTLPSTMKKQPTIGTICTSPSNYQESSQQETQELLQQNFENDGLLQIAHNQCDIEMEDSELENYDESGQAAEVSPTKITYIFFGQNIKLPNGQEESTLEFTLYKEGFYTQISERIFYSIDEIKDLYTDQIISSYVRSLNHIIFKKFKSYSALKTFKRQFPQLSADPLIELELNYIQSIFNPVGGFTEENDYIKKVMNNFTKRELIRFMRNNQTRTIYLQFSHYLLLMPFNLTYKKDKRKFTEKDFKSQVIKFHDLARLYELADKFATYD</sequence>
<gene>
    <name evidence="1" type="ORF">FGO68_gene9765</name>
</gene>
<evidence type="ECO:0000313" key="1">
    <source>
        <dbReference type="EMBL" id="TNV79304.1"/>
    </source>
</evidence>
<keyword evidence="2" id="KW-1185">Reference proteome</keyword>
<dbReference type="AlphaFoldDB" id="A0A8J8NR74"/>